<accession>A0A1I2JB10</accession>
<sequence length="76" mass="8282">MLVHVFRGPGRVFGVTQDEAGANLPAQFAPWAAVKSAELSRERAMPGIDSGECMDDIARYGFHITNAHVRITDQVV</sequence>
<gene>
    <name evidence="1" type="ORF">SAMN02799615_03859</name>
</gene>
<reference evidence="2" key="1">
    <citation type="submission" date="2016-10" db="EMBL/GenBank/DDBJ databases">
        <authorList>
            <person name="Varghese N."/>
            <person name="Submissions S."/>
        </authorList>
    </citation>
    <scope>NUCLEOTIDE SEQUENCE [LARGE SCALE GENOMIC DNA]</scope>
    <source>
        <strain evidence="2">UNC178MFTsu3.1</strain>
    </source>
</reference>
<dbReference type="RefSeq" id="WP_026635785.1">
    <property type="nucleotide sequence ID" value="NZ_FONH01000021.1"/>
</dbReference>
<protein>
    <submittedName>
        <fullName evidence="1">Uncharacterized protein</fullName>
    </submittedName>
</protein>
<organism evidence="1 2">
    <name type="scientific">Dyella marensis</name>
    <dbReference type="NCBI Taxonomy" id="500610"/>
    <lineage>
        <taxon>Bacteria</taxon>
        <taxon>Pseudomonadati</taxon>
        <taxon>Pseudomonadota</taxon>
        <taxon>Gammaproteobacteria</taxon>
        <taxon>Lysobacterales</taxon>
        <taxon>Rhodanobacteraceae</taxon>
        <taxon>Dyella</taxon>
    </lineage>
</organism>
<keyword evidence="2" id="KW-1185">Reference proteome</keyword>
<dbReference type="EMBL" id="FONH01000021">
    <property type="protein sequence ID" value="SFF49871.1"/>
    <property type="molecule type" value="Genomic_DNA"/>
</dbReference>
<evidence type="ECO:0000313" key="1">
    <source>
        <dbReference type="EMBL" id="SFF49871.1"/>
    </source>
</evidence>
<dbReference type="Proteomes" id="UP000199477">
    <property type="component" value="Unassembled WGS sequence"/>
</dbReference>
<evidence type="ECO:0000313" key="2">
    <source>
        <dbReference type="Proteomes" id="UP000199477"/>
    </source>
</evidence>
<dbReference type="AlphaFoldDB" id="A0A1I2JB10"/>
<name>A0A1I2JB10_9GAMM</name>
<proteinExistence type="predicted"/>